<dbReference type="InterPro" id="IPR051922">
    <property type="entry name" value="Bact_Sporulation_Assoc"/>
</dbReference>
<dbReference type="STRING" id="908809.ABG79_00761"/>
<reference evidence="4 5" key="1">
    <citation type="submission" date="2015-09" db="EMBL/GenBank/DDBJ databases">
        <title>Draft genome sequence of a Caloramator mitchellensis, a moderate thermophile from the Great Artesian Basin of Australia.</title>
        <authorList>
            <person name="Patel B.K."/>
        </authorList>
    </citation>
    <scope>NUCLEOTIDE SEQUENCE [LARGE SCALE GENOMIC DNA]</scope>
    <source>
        <strain evidence="4 5">VF08</strain>
    </source>
</reference>
<dbReference type="InterPro" id="IPR013693">
    <property type="entry name" value="SpoIID/LytB_N"/>
</dbReference>
<feature type="domain" description="Peptidoglycan binding-like" evidence="1">
    <location>
        <begin position="681"/>
        <end position="736"/>
    </location>
</feature>
<dbReference type="GO" id="GO:0030435">
    <property type="term" value="P:sporulation resulting in formation of a cellular spore"/>
    <property type="evidence" value="ECO:0007669"/>
    <property type="project" value="InterPro"/>
</dbReference>
<dbReference type="Pfam" id="PF07495">
    <property type="entry name" value="Y_Y_Y"/>
    <property type="match status" value="1"/>
</dbReference>
<dbReference type="OrthoDB" id="9794671at2"/>
<dbReference type="Pfam" id="PF01471">
    <property type="entry name" value="PG_binding_1"/>
    <property type="match status" value="2"/>
</dbReference>
<dbReference type="GO" id="GO:0030288">
    <property type="term" value="C:outer membrane-bounded periplasmic space"/>
    <property type="evidence" value="ECO:0007669"/>
    <property type="project" value="TreeGrafter"/>
</dbReference>
<dbReference type="AlphaFoldDB" id="A0A0R3K4Y1"/>
<evidence type="ECO:0000259" key="2">
    <source>
        <dbReference type="Pfam" id="PF07495"/>
    </source>
</evidence>
<proteinExistence type="predicted"/>
<dbReference type="InterPro" id="IPR002477">
    <property type="entry name" value="Peptidoglycan-bd-like"/>
</dbReference>
<dbReference type="InterPro" id="IPR013486">
    <property type="entry name" value="SpoIID/LytB"/>
</dbReference>
<dbReference type="PATRIC" id="fig|908809.3.peg.769"/>
<dbReference type="PANTHER" id="PTHR30032:SF4">
    <property type="entry name" value="AMIDASE ENHANCER"/>
    <property type="match status" value="1"/>
</dbReference>
<name>A0A0R3K4Y1_CALMK</name>
<feature type="domain" description="Two component regulator three Y" evidence="2">
    <location>
        <begin position="520"/>
        <end position="578"/>
    </location>
</feature>
<protein>
    <submittedName>
        <fullName evidence="4">Amidase enhancer</fullName>
    </submittedName>
</protein>
<dbReference type="Proteomes" id="UP000052015">
    <property type="component" value="Unassembled WGS sequence"/>
</dbReference>
<dbReference type="InterPro" id="IPR011123">
    <property type="entry name" value="Y_Y_Y"/>
</dbReference>
<dbReference type="SUPFAM" id="SSF47090">
    <property type="entry name" value="PGBD-like"/>
    <property type="match status" value="2"/>
</dbReference>
<feature type="domain" description="Peptidoglycan binding-like" evidence="1">
    <location>
        <begin position="602"/>
        <end position="654"/>
    </location>
</feature>
<evidence type="ECO:0000259" key="3">
    <source>
        <dbReference type="Pfam" id="PF08486"/>
    </source>
</evidence>
<accession>A0A0R3K4Y1</accession>
<dbReference type="NCBIfam" id="TIGR02669">
    <property type="entry name" value="SpoIID_LytB"/>
    <property type="match status" value="1"/>
</dbReference>
<dbReference type="RefSeq" id="WP_057977279.1">
    <property type="nucleotide sequence ID" value="NZ_LKHP01000003.1"/>
</dbReference>
<feature type="domain" description="Sporulation stage II protein D amidase enhancer LytB N-terminal" evidence="3">
    <location>
        <begin position="120"/>
        <end position="206"/>
    </location>
</feature>
<dbReference type="PANTHER" id="PTHR30032">
    <property type="entry name" value="N-ACETYLMURAMOYL-L-ALANINE AMIDASE-RELATED"/>
    <property type="match status" value="1"/>
</dbReference>
<dbReference type="Gene3D" id="1.10.101.10">
    <property type="entry name" value="PGBD-like superfamily/PGBD"/>
    <property type="match status" value="2"/>
</dbReference>
<organism evidence="4 5">
    <name type="scientific">Caloramator mitchellensis</name>
    <dbReference type="NCBI Taxonomy" id="908809"/>
    <lineage>
        <taxon>Bacteria</taxon>
        <taxon>Bacillati</taxon>
        <taxon>Bacillota</taxon>
        <taxon>Clostridia</taxon>
        <taxon>Eubacteriales</taxon>
        <taxon>Clostridiaceae</taxon>
        <taxon>Caloramator</taxon>
    </lineage>
</organism>
<evidence type="ECO:0000313" key="4">
    <source>
        <dbReference type="EMBL" id="KRQ87423.1"/>
    </source>
</evidence>
<evidence type="ECO:0000313" key="5">
    <source>
        <dbReference type="Proteomes" id="UP000052015"/>
    </source>
</evidence>
<keyword evidence="5" id="KW-1185">Reference proteome</keyword>
<sequence length="744" mass="82415">MKRIIAFVLCVIMLISPLQVLGAVRNDYFSDLKVGLDSMAASSVTLTLNGDYLVDNVLQPSGTSITLSVLNGMVSFNGKTYTELSVVPVQMQTTISIKSGSRNYKYRGSFIFKVRNNLILPINIIGVEDYLKGVVPHEMGESSHIEALKAQAVAARCYALSNKGKHRKDGYDLCDGVDCQVYRGYNESYVNSIKAVDDTKGVLMTYNENIISAYFSSSNGGYTEASGNAWSVQLPYLISKPDPFDNVIWPFTSSNGTPGAIELKGSDTDITKDTVEKRLKNKGVLLEGEKFLRIDLSSIVKNESGRVANMDIIYLDVNGNEVRKSLKKEWPRIALALRSAMFDISYDEANDLYTFTGRGYGHGVGLSQIGARNRALAGQKYDEILRFYYEGANIINVSNNIVFVNVNNDKLIAGDTLQAEIITQTRSTDTLYKFELIKDGAIINPNSSYTGEYIFNYQLTLEGDYVLKTYIKNINSTNDFDELRQVSLKVFKPLAISGLTLDKNIVYEKKPVNLNIVTEGGSGELLYKFEIYKDGNIVYEQDYGNTGTLNYVPENVGEYIVKVTVKDENDSSGKELSYETKFNVIKEVSRGSEFILKKGSKNEKVAELQKALNTLMYNIGTPTGYFGDKTYNAVVSYQKRKGLKATGEVDDKLYGKIIEDAKKFSKAKLNFTRTLKFGMKGEDVKKLQAALNSIGYKVGNPTGYFGSATKSAVMKLQKAKKLKVTGVVDKATVNAINGDIHLIS</sequence>
<dbReference type="Pfam" id="PF08486">
    <property type="entry name" value="SpoIID"/>
    <property type="match status" value="1"/>
</dbReference>
<comment type="caution">
    <text evidence="4">The sequence shown here is derived from an EMBL/GenBank/DDBJ whole genome shotgun (WGS) entry which is preliminary data.</text>
</comment>
<dbReference type="EMBL" id="LKHP01000003">
    <property type="protein sequence ID" value="KRQ87423.1"/>
    <property type="molecule type" value="Genomic_DNA"/>
</dbReference>
<gene>
    <name evidence="4" type="primary">lytB_2</name>
    <name evidence="4" type="ORF">ABG79_00761</name>
</gene>
<dbReference type="InterPro" id="IPR036366">
    <property type="entry name" value="PGBDSf"/>
</dbReference>
<dbReference type="InterPro" id="IPR036365">
    <property type="entry name" value="PGBD-like_sf"/>
</dbReference>
<evidence type="ECO:0000259" key="1">
    <source>
        <dbReference type="Pfam" id="PF01471"/>
    </source>
</evidence>